<dbReference type="EMBL" id="JBHLSW010000003">
    <property type="protein sequence ID" value="MFC0633361.1"/>
    <property type="molecule type" value="Genomic_DNA"/>
</dbReference>
<dbReference type="Pfam" id="PF05016">
    <property type="entry name" value="ParE_toxin"/>
    <property type="match status" value="1"/>
</dbReference>
<dbReference type="RefSeq" id="WP_376835143.1">
    <property type="nucleotide sequence ID" value="NZ_JBHLSW010000003.1"/>
</dbReference>
<organism evidence="2 3">
    <name type="scientific">Brevundimonas balnearis</name>
    <dbReference type="NCBI Taxonomy" id="1572858"/>
    <lineage>
        <taxon>Bacteria</taxon>
        <taxon>Pseudomonadati</taxon>
        <taxon>Pseudomonadota</taxon>
        <taxon>Alphaproteobacteria</taxon>
        <taxon>Caulobacterales</taxon>
        <taxon>Caulobacteraceae</taxon>
        <taxon>Brevundimonas</taxon>
    </lineage>
</organism>
<proteinExistence type="predicted"/>
<evidence type="ECO:0000313" key="3">
    <source>
        <dbReference type="Proteomes" id="UP001589906"/>
    </source>
</evidence>
<gene>
    <name evidence="2" type="ORF">ACFFGE_05630</name>
</gene>
<dbReference type="InterPro" id="IPR007712">
    <property type="entry name" value="RelE/ParE_toxin"/>
</dbReference>
<protein>
    <submittedName>
        <fullName evidence="2">Type II toxin-antitoxin system RelE/ParE family toxin</fullName>
    </submittedName>
</protein>
<name>A0ABV6R164_9CAUL</name>
<keyword evidence="1" id="KW-1277">Toxin-antitoxin system</keyword>
<evidence type="ECO:0000256" key="1">
    <source>
        <dbReference type="ARBA" id="ARBA00022649"/>
    </source>
</evidence>
<keyword evidence="3" id="KW-1185">Reference proteome</keyword>
<accession>A0ABV6R164</accession>
<sequence>MTIRLVYVPDAEFDPEAIYDLIAEESPSAAIRFVEDLRRRCEAFADLPRMGRTLGNGLYEFTFDRRVRVFYAVSEEEVLVSQFRYLGQQ</sequence>
<dbReference type="Proteomes" id="UP001589906">
    <property type="component" value="Unassembled WGS sequence"/>
</dbReference>
<comment type="caution">
    <text evidence="2">The sequence shown here is derived from an EMBL/GenBank/DDBJ whole genome shotgun (WGS) entry which is preliminary data.</text>
</comment>
<dbReference type="InterPro" id="IPR035093">
    <property type="entry name" value="RelE/ParE_toxin_dom_sf"/>
</dbReference>
<dbReference type="Gene3D" id="3.30.2310.20">
    <property type="entry name" value="RelE-like"/>
    <property type="match status" value="1"/>
</dbReference>
<reference evidence="2 3" key="1">
    <citation type="submission" date="2024-09" db="EMBL/GenBank/DDBJ databases">
        <authorList>
            <person name="Sun Q."/>
            <person name="Mori K."/>
        </authorList>
    </citation>
    <scope>NUCLEOTIDE SEQUENCE [LARGE SCALE GENOMIC DNA]</scope>
    <source>
        <strain evidence="2 3">NCAIM B.02621</strain>
    </source>
</reference>
<evidence type="ECO:0000313" key="2">
    <source>
        <dbReference type="EMBL" id="MFC0633361.1"/>
    </source>
</evidence>